<protein>
    <recommendedName>
        <fullName evidence="1">TNase-like domain-containing protein</fullName>
    </recommendedName>
</protein>
<evidence type="ECO:0000313" key="2">
    <source>
        <dbReference type="EMBL" id="KAJ8599016.1"/>
    </source>
</evidence>
<proteinExistence type="predicted"/>
<evidence type="ECO:0000259" key="1">
    <source>
        <dbReference type="PROSITE" id="PS50830"/>
    </source>
</evidence>
<dbReference type="Pfam" id="PF00565">
    <property type="entry name" value="SNase"/>
    <property type="match status" value="1"/>
</dbReference>
<dbReference type="EMBL" id="JAQMWT010000594">
    <property type="protein sequence ID" value="KAJ8599016.1"/>
    <property type="molecule type" value="Genomic_DNA"/>
</dbReference>
<gene>
    <name evidence="2" type="ORF">CTAYLR_007686</name>
</gene>
<dbReference type="Pfam" id="PF05901">
    <property type="entry name" value="Excalibur"/>
    <property type="match status" value="1"/>
</dbReference>
<sequence>MFLALAAAAVLQQQQQQPTPRWLGRRRALGVFLAVPQCASATSDDVVVRVIDANTVKLEKLGTVRLAGVRLPEYGGYPDCFDRAPDARTRLLLPRRTRCRVAIVKDDKRPTVEIFASGSASVNEQLVRDGYALAVRGSSLKEAEAAARADRRGIWDDCSRREQLTAVFEEIDLPPEAPKPNPGDAKNCADFETYEDAKRFFDAYFDLYGDVANLDRDGDGIPCPRLPHTSDAVRFQFKRPSRQDKAR</sequence>
<dbReference type="InterPro" id="IPR016071">
    <property type="entry name" value="Staphylococal_nuclease_OB-fold"/>
</dbReference>
<reference evidence="2" key="1">
    <citation type="submission" date="2023-01" db="EMBL/GenBank/DDBJ databases">
        <title>Metagenome sequencing of chrysophaentin producing Chrysophaeum taylorii.</title>
        <authorList>
            <person name="Davison J."/>
            <person name="Bewley C."/>
        </authorList>
    </citation>
    <scope>NUCLEOTIDE SEQUENCE</scope>
    <source>
        <strain evidence="2">NIES-1699</strain>
    </source>
</reference>
<feature type="domain" description="TNase-like" evidence="1">
    <location>
        <begin position="41"/>
        <end position="157"/>
    </location>
</feature>
<keyword evidence="3" id="KW-1185">Reference proteome</keyword>
<dbReference type="InterPro" id="IPR008613">
    <property type="entry name" value="Excalibur_Ca-bd_domain"/>
</dbReference>
<dbReference type="SUPFAM" id="SSF50199">
    <property type="entry name" value="Staphylococcal nuclease"/>
    <property type="match status" value="1"/>
</dbReference>
<dbReference type="PROSITE" id="PS50830">
    <property type="entry name" value="TNASE_3"/>
    <property type="match status" value="1"/>
</dbReference>
<dbReference type="Gene3D" id="2.40.50.90">
    <property type="match status" value="1"/>
</dbReference>
<dbReference type="Proteomes" id="UP001230188">
    <property type="component" value="Unassembled WGS sequence"/>
</dbReference>
<comment type="caution">
    <text evidence="2">The sequence shown here is derived from an EMBL/GenBank/DDBJ whole genome shotgun (WGS) entry which is preliminary data.</text>
</comment>
<dbReference type="AlphaFoldDB" id="A0AAD7U647"/>
<dbReference type="InterPro" id="IPR035437">
    <property type="entry name" value="SNase_OB-fold_sf"/>
</dbReference>
<name>A0AAD7U647_9STRA</name>
<organism evidence="2 3">
    <name type="scientific">Chrysophaeum taylorii</name>
    <dbReference type="NCBI Taxonomy" id="2483200"/>
    <lineage>
        <taxon>Eukaryota</taxon>
        <taxon>Sar</taxon>
        <taxon>Stramenopiles</taxon>
        <taxon>Ochrophyta</taxon>
        <taxon>Pelagophyceae</taxon>
        <taxon>Pelagomonadales</taxon>
        <taxon>Pelagomonadaceae</taxon>
        <taxon>Chrysophaeum</taxon>
    </lineage>
</organism>
<accession>A0AAD7U647</accession>
<dbReference type="SMART" id="SM00318">
    <property type="entry name" value="SNc"/>
    <property type="match status" value="1"/>
</dbReference>
<evidence type="ECO:0000313" key="3">
    <source>
        <dbReference type="Proteomes" id="UP001230188"/>
    </source>
</evidence>